<keyword evidence="2" id="KW-1185">Reference proteome</keyword>
<comment type="caution">
    <text evidence="1">The sequence shown here is derived from an EMBL/GenBank/DDBJ whole genome shotgun (WGS) entry which is preliminary data.</text>
</comment>
<accession>A0A397JCF8</accession>
<dbReference type="OrthoDB" id="642895at2759"/>
<proteinExistence type="predicted"/>
<protein>
    <submittedName>
        <fullName evidence="1">Uncharacterized protein</fullName>
    </submittedName>
</protein>
<reference evidence="1 2" key="1">
    <citation type="submission" date="2018-08" db="EMBL/GenBank/DDBJ databases">
        <title>Genome and evolution of the arbuscular mycorrhizal fungus Diversispora epigaea (formerly Glomus versiforme) and its bacterial endosymbionts.</title>
        <authorList>
            <person name="Sun X."/>
            <person name="Fei Z."/>
            <person name="Harrison M."/>
        </authorList>
    </citation>
    <scope>NUCLEOTIDE SEQUENCE [LARGE SCALE GENOMIC DNA]</scope>
    <source>
        <strain evidence="1 2">IT104</strain>
    </source>
</reference>
<sequence>MIININRKPDIGNKDDFKPVKNSINDAKIVGDHKFDTEFHVLDYVLHFIITENDRSKFFPIIGKNLVPNLVKIEDKLINACAAYEETERYLFACKRYLGTLQGKSLIQMFFGLEKDSVKIPKSKEKEYNQQQQQ</sequence>
<evidence type="ECO:0000313" key="2">
    <source>
        <dbReference type="Proteomes" id="UP000266861"/>
    </source>
</evidence>
<dbReference type="AlphaFoldDB" id="A0A397JCF8"/>
<gene>
    <name evidence="1" type="ORF">Glove_103g303</name>
</gene>
<name>A0A397JCF8_9GLOM</name>
<dbReference type="EMBL" id="PQFF01000096">
    <property type="protein sequence ID" value="RHZ82874.1"/>
    <property type="molecule type" value="Genomic_DNA"/>
</dbReference>
<evidence type="ECO:0000313" key="1">
    <source>
        <dbReference type="EMBL" id="RHZ82874.1"/>
    </source>
</evidence>
<dbReference type="Proteomes" id="UP000266861">
    <property type="component" value="Unassembled WGS sequence"/>
</dbReference>
<organism evidence="1 2">
    <name type="scientific">Diversispora epigaea</name>
    <dbReference type="NCBI Taxonomy" id="1348612"/>
    <lineage>
        <taxon>Eukaryota</taxon>
        <taxon>Fungi</taxon>
        <taxon>Fungi incertae sedis</taxon>
        <taxon>Mucoromycota</taxon>
        <taxon>Glomeromycotina</taxon>
        <taxon>Glomeromycetes</taxon>
        <taxon>Diversisporales</taxon>
        <taxon>Diversisporaceae</taxon>
        <taxon>Diversispora</taxon>
    </lineage>
</organism>